<reference evidence="3 4" key="1">
    <citation type="journal article" date="2020" name="Microb. Ecol.">
        <title>Ecogenomics of the Marine Benthic Filamentous Cyanobacterium Adonisia.</title>
        <authorList>
            <person name="Walter J.M."/>
            <person name="Coutinho F.H."/>
            <person name="Leomil L."/>
            <person name="Hargreaves P.I."/>
            <person name="Campeao M.E."/>
            <person name="Vieira V.V."/>
            <person name="Silva B.S."/>
            <person name="Fistarol G.O."/>
            <person name="Salomon P.S."/>
            <person name="Sawabe T."/>
            <person name="Mino S."/>
            <person name="Hosokawa M."/>
            <person name="Miyashita H."/>
            <person name="Maruyama F."/>
            <person name="van Verk M.C."/>
            <person name="Dutilh B.E."/>
            <person name="Thompson C.C."/>
            <person name="Thompson F.L."/>
        </authorList>
    </citation>
    <scope>NUCLEOTIDE SEQUENCE [LARGE SCALE GENOMIC DNA]</scope>
    <source>
        <strain evidence="3 4">CCMR0081</strain>
    </source>
</reference>
<organism evidence="3 4">
    <name type="scientific">Adonisia turfae CCMR0081</name>
    <dbReference type="NCBI Taxonomy" id="2292702"/>
    <lineage>
        <taxon>Bacteria</taxon>
        <taxon>Bacillati</taxon>
        <taxon>Cyanobacteriota</taxon>
        <taxon>Adonisia</taxon>
        <taxon>Adonisia turfae</taxon>
    </lineage>
</organism>
<proteinExistence type="predicted"/>
<feature type="signal peptide" evidence="2">
    <location>
        <begin position="1"/>
        <end position="23"/>
    </location>
</feature>
<feature type="chain" id="PRO_5026781236" evidence="2">
    <location>
        <begin position="24"/>
        <end position="157"/>
    </location>
</feature>
<comment type="caution">
    <text evidence="3">The sequence shown here is derived from an EMBL/GenBank/DDBJ whole genome shotgun (WGS) entry which is preliminary data.</text>
</comment>
<gene>
    <name evidence="3" type="ORF">DXZ20_14095</name>
</gene>
<evidence type="ECO:0000256" key="2">
    <source>
        <dbReference type="SAM" id="SignalP"/>
    </source>
</evidence>
<evidence type="ECO:0000256" key="1">
    <source>
        <dbReference type="SAM" id="MobiDB-lite"/>
    </source>
</evidence>
<protein>
    <submittedName>
        <fullName evidence="3">Uncharacterized protein</fullName>
    </submittedName>
</protein>
<accession>A0A6M0RLP8</accession>
<dbReference type="AlphaFoldDB" id="A0A6M0RLP8"/>
<dbReference type="Proteomes" id="UP000481033">
    <property type="component" value="Unassembled WGS sequence"/>
</dbReference>
<keyword evidence="2" id="KW-0732">Signal</keyword>
<dbReference type="EMBL" id="QXHD01000004">
    <property type="protein sequence ID" value="NEZ56790.1"/>
    <property type="molecule type" value="Genomic_DNA"/>
</dbReference>
<name>A0A6M0RLP8_9CYAN</name>
<sequence>MNKFILGGILAAISLMAIYGTSASNQVASWVDQTDDDPSSQTNFEAADDATSGTVVALNGDDANGNSIGIISSRTPLEKAGEIPQRQVVDVQSAPAFGINAQTNNAGDDTDGVVVEPNPTAGETAQTTPQTPPANQGQAQPQPTNQNQNQPPVRALW</sequence>
<feature type="compositionally biased region" description="Low complexity" evidence="1">
    <location>
        <begin position="119"/>
        <end position="157"/>
    </location>
</feature>
<feature type="region of interest" description="Disordered" evidence="1">
    <location>
        <begin position="99"/>
        <end position="157"/>
    </location>
</feature>
<keyword evidence="4" id="KW-1185">Reference proteome</keyword>
<evidence type="ECO:0000313" key="3">
    <source>
        <dbReference type="EMBL" id="NEZ56790.1"/>
    </source>
</evidence>
<evidence type="ECO:0000313" key="4">
    <source>
        <dbReference type="Proteomes" id="UP000481033"/>
    </source>
</evidence>
<dbReference type="RefSeq" id="WP_163663595.1">
    <property type="nucleotide sequence ID" value="NZ_QXHD01000004.1"/>
</dbReference>